<protein>
    <submittedName>
        <fullName evidence="3">Response regulator</fullName>
    </submittedName>
</protein>
<dbReference type="SUPFAM" id="SSF52172">
    <property type="entry name" value="CheY-like"/>
    <property type="match status" value="1"/>
</dbReference>
<evidence type="ECO:0000313" key="4">
    <source>
        <dbReference type="Proteomes" id="UP001168528"/>
    </source>
</evidence>
<dbReference type="RefSeq" id="WP_302042577.1">
    <property type="nucleotide sequence ID" value="NZ_JAUKPO010000091.1"/>
</dbReference>
<keyword evidence="4" id="KW-1185">Reference proteome</keyword>
<comment type="caution">
    <text evidence="3">The sequence shown here is derived from an EMBL/GenBank/DDBJ whole genome shotgun (WGS) entry which is preliminary data.</text>
</comment>
<dbReference type="InterPro" id="IPR052893">
    <property type="entry name" value="TCS_response_regulator"/>
</dbReference>
<evidence type="ECO:0000259" key="2">
    <source>
        <dbReference type="PROSITE" id="PS50110"/>
    </source>
</evidence>
<evidence type="ECO:0000313" key="3">
    <source>
        <dbReference type="EMBL" id="MDO1451780.1"/>
    </source>
</evidence>
<dbReference type="InterPro" id="IPR001789">
    <property type="entry name" value="Sig_transdc_resp-reg_receiver"/>
</dbReference>
<proteinExistence type="predicted"/>
<dbReference type="Proteomes" id="UP001168528">
    <property type="component" value="Unassembled WGS sequence"/>
</dbReference>
<dbReference type="Pfam" id="PF00072">
    <property type="entry name" value="Response_reg"/>
    <property type="match status" value="1"/>
</dbReference>
<sequence length="142" mass="16119">MKQFNKILLVEDQDIDAYLSKTVLQQMGLAQEVILCKDGQQALAYIDQLSEEKLLEADKQADLDLILLDIKMPGMDGFAFLQELRQSYQKHYTVVILSASENATDISQAASFAASYYLVKPLTEDKLHKMISRCFAPLEKRI</sequence>
<accession>A0ABT8RKR7</accession>
<dbReference type="Gene3D" id="3.40.50.2300">
    <property type="match status" value="1"/>
</dbReference>
<organism evidence="3 4">
    <name type="scientific">Rhodocytophaga aerolata</name>
    <dbReference type="NCBI Taxonomy" id="455078"/>
    <lineage>
        <taxon>Bacteria</taxon>
        <taxon>Pseudomonadati</taxon>
        <taxon>Bacteroidota</taxon>
        <taxon>Cytophagia</taxon>
        <taxon>Cytophagales</taxon>
        <taxon>Rhodocytophagaceae</taxon>
        <taxon>Rhodocytophaga</taxon>
    </lineage>
</organism>
<keyword evidence="1" id="KW-0597">Phosphoprotein</keyword>
<dbReference type="PROSITE" id="PS50110">
    <property type="entry name" value="RESPONSE_REGULATORY"/>
    <property type="match status" value="1"/>
</dbReference>
<dbReference type="SMART" id="SM00448">
    <property type="entry name" value="REC"/>
    <property type="match status" value="1"/>
</dbReference>
<dbReference type="PANTHER" id="PTHR44520:SF2">
    <property type="entry name" value="RESPONSE REGULATOR RCP1"/>
    <property type="match status" value="1"/>
</dbReference>
<dbReference type="EMBL" id="JAUKPO010000091">
    <property type="protein sequence ID" value="MDO1451780.1"/>
    <property type="molecule type" value="Genomic_DNA"/>
</dbReference>
<reference evidence="3" key="1">
    <citation type="submission" date="2023-07" db="EMBL/GenBank/DDBJ databases">
        <title>The genome sequence of Rhodocytophaga aerolata KACC 12507.</title>
        <authorList>
            <person name="Zhang X."/>
        </authorList>
    </citation>
    <scope>NUCLEOTIDE SEQUENCE</scope>
    <source>
        <strain evidence="3">KACC 12507</strain>
    </source>
</reference>
<name>A0ABT8RKR7_9BACT</name>
<feature type="modified residue" description="4-aspartylphosphate" evidence="1">
    <location>
        <position position="69"/>
    </location>
</feature>
<feature type="domain" description="Response regulatory" evidence="2">
    <location>
        <begin position="6"/>
        <end position="135"/>
    </location>
</feature>
<gene>
    <name evidence="3" type="ORF">Q0590_36235</name>
</gene>
<dbReference type="PANTHER" id="PTHR44520">
    <property type="entry name" value="RESPONSE REGULATOR RCP1-RELATED"/>
    <property type="match status" value="1"/>
</dbReference>
<evidence type="ECO:0000256" key="1">
    <source>
        <dbReference type="PROSITE-ProRule" id="PRU00169"/>
    </source>
</evidence>
<dbReference type="InterPro" id="IPR011006">
    <property type="entry name" value="CheY-like_superfamily"/>
</dbReference>